<dbReference type="InterPro" id="IPR016704">
    <property type="entry name" value="Conjugal_tfr_TrbD"/>
</dbReference>
<dbReference type="STRING" id="1527607.SAMN05428957_109136"/>
<proteinExistence type="predicted"/>
<dbReference type="Proteomes" id="UP000198552">
    <property type="component" value="Unassembled WGS sequence"/>
</dbReference>
<organism evidence="6 7">
    <name type="scientific">Oryzisolibacter propanilivorax</name>
    <dbReference type="NCBI Taxonomy" id="1527607"/>
    <lineage>
        <taxon>Bacteria</taxon>
        <taxon>Pseudomonadati</taxon>
        <taxon>Pseudomonadota</taxon>
        <taxon>Betaproteobacteria</taxon>
        <taxon>Burkholderiales</taxon>
        <taxon>Comamonadaceae</taxon>
        <taxon>Oryzisolibacter</taxon>
    </lineage>
</organism>
<name>A0A1G9UQS0_9BURK</name>
<dbReference type="Pfam" id="PF05101">
    <property type="entry name" value="VirB3"/>
    <property type="match status" value="1"/>
</dbReference>
<protein>
    <submittedName>
        <fullName evidence="6">Type IV secretion system protein VirB3</fullName>
    </submittedName>
</protein>
<dbReference type="AlphaFoldDB" id="A0A1G9UQS0"/>
<evidence type="ECO:0000256" key="3">
    <source>
        <dbReference type="ARBA" id="ARBA00022989"/>
    </source>
</evidence>
<dbReference type="GO" id="GO:0016020">
    <property type="term" value="C:membrane"/>
    <property type="evidence" value="ECO:0007669"/>
    <property type="project" value="UniProtKB-SubCell"/>
</dbReference>
<keyword evidence="7" id="KW-1185">Reference proteome</keyword>
<dbReference type="RefSeq" id="WP_091571736.1">
    <property type="nucleotide sequence ID" value="NZ_FNHP01000009.1"/>
</dbReference>
<comment type="subcellular location">
    <subcellularLocation>
        <location evidence="1">Membrane</location>
    </subcellularLocation>
</comment>
<feature type="transmembrane region" description="Helical" evidence="5">
    <location>
        <begin position="53"/>
        <end position="72"/>
    </location>
</feature>
<evidence type="ECO:0000313" key="7">
    <source>
        <dbReference type="Proteomes" id="UP000198552"/>
    </source>
</evidence>
<keyword evidence="2 5" id="KW-0812">Transmembrane</keyword>
<sequence>MSSPDAFAAGFANGFEIPLHRSLTEPILMGGAPRTVAIANGTLAAAVGLGLQLWIPGVVLWIVGHSLAVWGARVDPQFMQVFARHIKHRPLLDV</sequence>
<accession>A0A1G9UQS0</accession>
<dbReference type="OrthoDB" id="9801524at2"/>
<keyword evidence="4 5" id="KW-0472">Membrane</keyword>
<dbReference type="PIRSF" id="PIRSF017854">
    <property type="entry name" value="T4SS_TrbD"/>
    <property type="match status" value="1"/>
</dbReference>
<dbReference type="EMBL" id="FNHP01000009">
    <property type="protein sequence ID" value="SDM62226.1"/>
    <property type="molecule type" value="Genomic_DNA"/>
</dbReference>
<evidence type="ECO:0000256" key="4">
    <source>
        <dbReference type="ARBA" id="ARBA00023136"/>
    </source>
</evidence>
<reference evidence="7" key="1">
    <citation type="submission" date="2016-10" db="EMBL/GenBank/DDBJ databases">
        <authorList>
            <person name="Varghese N."/>
            <person name="Submissions S."/>
        </authorList>
    </citation>
    <scope>NUCLEOTIDE SEQUENCE [LARGE SCALE GENOMIC DNA]</scope>
    <source>
        <strain evidence="7">EPL6</strain>
    </source>
</reference>
<keyword evidence="3 5" id="KW-1133">Transmembrane helix</keyword>
<gene>
    <name evidence="6" type="ORF">SAMN05428957_109136</name>
</gene>
<evidence type="ECO:0000256" key="1">
    <source>
        <dbReference type="ARBA" id="ARBA00004370"/>
    </source>
</evidence>
<evidence type="ECO:0000256" key="2">
    <source>
        <dbReference type="ARBA" id="ARBA00022692"/>
    </source>
</evidence>
<evidence type="ECO:0000256" key="5">
    <source>
        <dbReference type="SAM" id="Phobius"/>
    </source>
</evidence>
<dbReference type="InterPro" id="IPR007792">
    <property type="entry name" value="T4SS_VirB3/TrbD/AvhB"/>
</dbReference>
<evidence type="ECO:0000313" key="6">
    <source>
        <dbReference type="EMBL" id="SDM62226.1"/>
    </source>
</evidence>